<dbReference type="GO" id="GO:0006044">
    <property type="term" value="P:N-acetylglucosamine metabolic process"/>
    <property type="evidence" value="ECO:0007669"/>
    <property type="project" value="TreeGrafter"/>
</dbReference>
<proteinExistence type="predicted"/>
<dbReference type="InterPro" id="IPR006813">
    <property type="entry name" value="Glyco_trans_17"/>
</dbReference>
<sequence length="284" mass="33753">MTKIYDCFTFFNEFDLLELRLRELYDHVDHFVLVEANKTFQNHEKPLNFNENRKRFEKWLDKIIHVSVVDMPDDTDTWGRERYQRDSILNGITTAEDNDIIMIGDIDEIPKVATIEKLRSSYQSIWGFRMPLFNFKFNYMMCTQDYYSVWSGAIRKSALGSPEDFRRMRHVLNQCQYNYKDNNVQIIEHAGWHFTYLGNEEFAKSKIQSFAHDETNKPEILDQLNIEDSIARGVGIIRTNEDYRFTPVAVDDYFPNTIINNMDEFKERLISNNITYSAKDLLPK</sequence>
<accession>A0A6J5LN72</accession>
<dbReference type="PANTHER" id="PTHR12224:SF0">
    <property type="entry name" value="BETA-1,4-MANNOSYL-GLYCOPROTEIN 4-BETA-N-ACETYLGLUCOSAMINYLTRANSFERASE"/>
    <property type="match status" value="1"/>
</dbReference>
<protein>
    <submittedName>
        <fullName evidence="1">Glycosyl transferase, family 17</fullName>
    </submittedName>
</protein>
<gene>
    <name evidence="1" type="ORF">UFOVP257_72</name>
</gene>
<keyword evidence="1" id="KW-0808">Transferase</keyword>
<name>A0A6J5LN72_9CAUD</name>
<dbReference type="EMBL" id="LR796274">
    <property type="protein sequence ID" value="CAB4133199.1"/>
    <property type="molecule type" value="Genomic_DNA"/>
</dbReference>
<dbReference type="Pfam" id="PF04724">
    <property type="entry name" value="Glyco_transf_17"/>
    <property type="match status" value="1"/>
</dbReference>
<organism evidence="1">
    <name type="scientific">uncultured Caudovirales phage</name>
    <dbReference type="NCBI Taxonomy" id="2100421"/>
    <lineage>
        <taxon>Viruses</taxon>
        <taxon>Duplodnaviria</taxon>
        <taxon>Heunggongvirae</taxon>
        <taxon>Uroviricota</taxon>
        <taxon>Caudoviricetes</taxon>
        <taxon>Peduoviridae</taxon>
        <taxon>Maltschvirus</taxon>
        <taxon>Maltschvirus maltsch</taxon>
    </lineage>
</organism>
<dbReference type="GO" id="GO:0016020">
    <property type="term" value="C:membrane"/>
    <property type="evidence" value="ECO:0007669"/>
    <property type="project" value="InterPro"/>
</dbReference>
<evidence type="ECO:0000313" key="1">
    <source>
        <dbReference type="EMBL" id="CAB4133199.1"/>
    </source>
</evidence>
<reference evidence="1" key="1">
    <citation type="submission" date="2020-04" db="EMBL/GenBank/DDBJ databases">
        <authorList>
            <person name="Chiriac C."/>
            <person name="Salcher M."/>
            <person name="Ghai R."/>
            <person name="Kavagutti S V."/>
        </authorList>
    </citation>
    <scope>NUCLEOTIDE SEQUENCE</scope>
</reference>
<dbReference type="PANTHER" id="PTHR12224">
    <property type="entry name" value="BETA-1,4-MANNOSYL-GLYCOPROTEIN BETA-1,4-N-ACETYLGLUCOSAMINYL-TRANSFERASE"/>
    <property type="match status" value="1"/>
</dbReference>
<dbReference type="GO" id="GO:0003830">
    <property type="term" value="F:beta-1,4-mannosylglycoprotein 4-beta-N-acetylglucosaminyltransferase activity"/>
    <property type="evidence" value="ECO:0007669"/>
    <property type="project" value="InterPro"/>
</dbReference>